<gene>
    <name evidence="1" type="ORF">DRE_00244</name>
</gene>
<dbReference type="EMBL" id="KI966371">
    <property type="protein sequence ID" value="EWC48939.1"/>
    <property type="molecule type" value="Genomic_DNA"/>
</dbReference>
<dbReference type="HOGENOM" id="CLU_748077_0_0_1"/>
<name>W7HZJ8_9PEZI</name>
<protein>
    <submittedName>
        <fullName evidence="1">Uncharacterized protein</fullName>
    </submittedName>
</protein>
<evidence type="ECO:0000313" key="1">
    <source>
        <dbReference type="EMBL" id="EWC48939.1"/>
    </source>
</evidence>
<evidence type="ECO:0000313" key="2">
    <source>
        <dbReference type="Proteomes" id="UP000024837"/>
    </source>
</evidence>
<proteinExistence type="predicted"/>
<reference evidence="1 2" key="1">
    <citation type="submission" date="2013-05" db="EMBL/GenBank/DDBJ databases">
        <title>Drechslerella stenobrocha genome reveals carnivorous origination and mechanical trapping mechanism of predatory fungi.</title>
        <authorList>
            <person name="Liu X."/>
            <person name="Zhang W."/>
            <person name="Liu K."/>
        </authorList>
    </citation>
    <scope>NUCLEOTIDE SEQUENCE [LARGE SCALE GENOMIC DNA]</scope>
    <source>
        <strain evidence="1 2">248</strain>
    </source>
</reference>
<keyword evidence="2" id="KW-1185">Reference proteome</keyword>
<dbReference type="Proteomes" id="UP000024837">
    <property type="component" value="Unassembled WGS sequence"/>
</dbReference>
<dbReference type="AlphaFoldDB" id="W7HZJ8"/>
<organism evidence="1 2">
    <name type="scientific">Drechslerella stenobrocha 248</name>
    <dbReference type="NCBI Taxonomy" id="1043628"/>
    <lineage>
        <taxon>Eukaryota</taxon>
        <taxon>Fungi</taxon>
        <taxon>Dikarya</taxon>
        <taxon>Ascomycota</taxon>
        <taxon>Pezizomycotina</taxon>
        <taxon>Orbiliomycetes</taxon>
        <taxon>Orbiliales</taxon>
        <taxon>Orbiliaceae</taxon>
        <taxon>Drechslerella</taxon>
    </lineage>
</organism>
<dbReference type="OrthoDB" id="5284003at2759"/>
<accession>W7HZJ8</accession>
<sequence length="370" mass="42413">MGAKPLTALLRSTKRLQSFSLVLLGMHVSGGITHHLRLWPLGMQLLDVIFGLDGLRELCIVGIELPLWEWAMKNPGVRVGSSLELFRCEYVSPGLANKTLSEHEENFHFENLDLRKVKRLRFCLSIQDRSRSVPARAPQCIETNTKLQAMLGRCEALEELWVCNMLQFVPFYSTNHCLFRARETLKRLRICSSSGMESPLLGANPPPEQLRAKQVRVIADLKVLEVLETTSNWVPWTIESSSIQLLTFIDEPVNYSSVCPGDRPNSLAINASNFVDAVMPDMLPALKVIVYTSIDYWENHFRCDRPILPCMDRSSLAYLATEKEDRMHGGDNQIGEKCRRISMKELKYRYPGLYDGNWEGQLWDESYRFW</sequence>